<keyword evidence="2" id="KW-0597">Phosphoprotein</keyword>
<keyword evidence="3 7" id="KW-0677">Repeat</keyword>
<keyword evidence="6 7" id="KW-0111">Calcium/phospholipid-binding</keyword>
<dbReference type="GO" id="GO:0005886">
    <property type="term" value="C:plasma membrane"/>
    <property type="evidence" value="ECO:0007669"/>
    <property type="project" value="TreeGrafter"/>
</dbReference>
<dbReference type="GO" id="GO:0005634">
    <property type="term" value="C:nucleus"/>
    <property type="evidence" value="ECO:0007669"/>
    <property type="project" value="TreeGrafter"/>
</dbReference>
<dbReference type="GO" id="GO:0005737">
    <property type="term" value="C:cytoplasm"/>
    <property type="evidence" value="ECO:0007669"/>
    <property type="project" value="TreeGrafter"/>
</dbReference>
<evidence type="ECO:0000313" key="9">
    <source>
        <dbReference type="Proteomes" id="UP000801492"/>
    </source>
</evidence>
<dbReference type="InterPro" id="IPR018502">
    <property type="entry name" value="Annexin_repeat"/>
</dbReference>
<evidence type="ECO:0000256" key="2">
    <source>
        <dbReference type="ARBA" id="ARBA00022553"/>
    </source>
</evidence>
<evidence type="ECO:0000256" key="7">
    <source>
        <dbReference type="RuleBase" id="RU003540"/>
    </source>
</evidence>
<evidence type="ECO:0000256" key="1">
    <source>
        <dbReference type="ARBA" id="ARBA00007831"/>
    </source>
</evidence>
<dbReference type="FunFam" id="1.10.220.10:FF:000002">
    <property type="entry name" value="Annexin"/>
    <property type="match status" value="1"/>
</dbReference>
<dbReference type="PANTHER" id="PTHR10502:SF102">
    <property type="entry name" value="ANNEXIN B11"/>
    <property type="match status" value="1"/>
</dbReference>
<dbReference type="EMBL" id="VTPC01003895">
    <property type="protein sequence ID" value="KAF2897862.1"/>
    <property type="molecule type" value="Genomic_DNA"/>
</dbReference>
<dbReference type="Proteomes" id="UP000801492">
    <property type="component" value="Unassembled WGS sequence"/>
</dbReference>
<dbReference type="FunFam" id="1.10.220.10:FF:000001">
    <property type="entry name" value="Annexin"/>
    <property type="match status" value="1"/>
</dbReference>
<proteinExistence type="inferred from homology"/>
<dbReference type="GO" id="GO:0012506">
    <property type="term" value="C:vesicle membrane"/>
    <property type="evidence" value="ECO:0007669"/>
    <property type="project" value="TreeGrafter"/>
</dbReference>
<dbReference type="OrthoDB" id="37886at2759"/>
<keyword evidence="5 7" id="KW-0041">Annexin</keyword>
<dbReference type="Pfam" id="PF00191">
    <property type="entry name" value="Annexin"/>
    <property type="match status" value="5"/>
</dbReference>
<dbReference type="PRINTS" id="PR00196">
    <property type="entry name" value="ANNEXIN"/>
</dbReference>
<keyword evidence="4 7" id="KW-0106">Calcium</keyword>
<organism evidence="8 9">
    <name type="scientific">Ignelater luminosus</name>
    <name type="common">Cucubano</name>
    <name type="synonym">Pyrophorus luminosus</name>
    <dbReference type="NCBI Taxonomy" id="2038154"/>
    <lineage>
        <taxon>Eukaryota</taxon>
        <taxon>Metazoa</taxon>
        <taxon>Ecdysozoa</taxon>
        <taxon>Arthropoda</taxon>
        <taxon>Hexapoda</taxon>
        <taxon>Insecta</taxon>
        <taxon>Pterygota</taxon>
        <taxon>Neoptera</taxon>
        <taxon>Endopterygota</taxon>
        <taxon>Coleoptera</taxon>
        <taxon>Polyphaga</taxon>
        <taxon>Elateriformia</taxon>
        <taxon>Elateroidea</taxon>
        <taxon>Elateridae</taxon>
        <taxon>Agrypninae</taxon>
        <taxon>Pyrophorini</taxon>
        <taxon>Ignelater</taxon>
    </lineage>
</organism>
<evidence type="ECO:0000256" key="5">
    <source>
        <dbReference type="ARBA" id="ARBA00023216"/>
    </source>
</evidence>
<accession>A0A8K0D7U1</accession>
<sequence length="582" mass="66277">MITIKSIVSKPLVYSLIRQVFFQNRYGATIQVQCTHANSNPELTDVTFVSNANMQLVIKDSNTKFAYPTDYDDVLLDINDRKAEPELFENALTASKVNTNSIVAALSGKTRAQHLRVAEEYKLLFQITEDLKQKLTNHWLKKLVLDLLIPLKEYYVKELHEAMHGVGTNEDTLIEILCTMNNEGIRQIKKFMKKVTYKATLKSQIQYETAGDFEELLVALLNADRDESVKVHKTQAVADARTLYHAGSLEYAIECEFSRFIKRGLLTIVKAVRDLPEYYAGRLYASVKGFGTNNKRLIRIITTRNEIDMDLIKTHYKKSLIRDLDTKLIGWFRKLILALMMQPTHLYAEQLYNAVDGTGTDESALIDILCSLDNEEIRRIRQVYEQIYGRTLESHILEDTSGNFRNLMVALVRAERNESDLVDKTQARVDAQKLLEAGELKWGTDEPVFISILTQNNYKQLREISTEYEQLAGHTLESAIKDEFSGNLKQGLLAILRVAHSLPVFFARRFHASIKGSGTNNKQLIRLVVSRSEIDMDLIKVSYKAKYKISLEDAIIDDTSGDFKDCLLAIVGGNLSQQTLKL</sequence>
<name>A0A8K0D7U1_IGNLU</name>
<dbReference type="FunFam" id="1.10.220.10:FF:000003">
    <property type="entry name" value="Annexin"/>
    <property type="match status" value="1"/>
</dbReference>
<protein>
    <recommendedName>
        <fullName evidence="7">Annexin</fullName>
    </recommendedName>
</protein>
<dbReference type="GO" id="GO:0001786">
    <property type="term" value="F:phosphatidylserine binding"/>
    <property type="evidence" value="ECO:0007669"/>
    <property type="project" value="TreeGrafter"/>
</dbReference>
<dbReference type="InterPro" id="IPR018252">
    <property type="entry name" value="Annexin_repeat_CS"/>
</dbReference>
<dbReference type="InterPro" id="IPR037104">
    <property type="entry name" value="Annexin_sf"/>
</dbReference>
<comment type="caution">
    <text evidence="8">The sequence shown here is derived from an EMBL/GenBank/DDBJ whole genome shotgun (WGS) entry which is preliminary data.</text>
</comment>
<dbReference type="AlphaFoldDB" id="A0A8K0D7U1"/>
<evidence type="ECO:0000256" key="3">
    <source>
        <dbReference type="ARBA" id="ARBA00022737"/>
    </source>
</evidence>
<dbReference type="PROSITE" id="PS51897">
    <property type="entry name" value="ANNEXIN_2"/>
    <property type="match status" value="5"/>
</dbReference>
<comment type="similarity">
    <text evidence="1 7">Belongs to the annexin family.</text>
</comment>
<comment type="domain">
    <text evidence="7">A pair of annexin repeats may form one binding site for calcium and phospholipid.</text>
</comment>
<evidence type="ECO:0000256" key="4">
    <source>
        <dbReference type="ARBA" id="ARBA00022837"/>
    </source>
</evidence>
<dbReference type="InterPro" id="IPR001464">
    <property type="entry name" value="Annexin"/>
</dbReference>
<dbReference type="PANTHER" id="PTHR10502">
    <property type="entry name" value="ANNEXIN"/>
    <property type="match status" value="1"/>
</dbReference>
<dbReference type="GO" id="GO:0005544">
    <property type="term" value="F:calcium-dependent phospholipid binding"/>
    <property type="evidence" value="ECO:0007669"/>
    <property type="project" value="UniProtKB-KW"/>
</dbReference>
<dbReference type="FunFam" id="1.10.220.10:FF:000005">
    <property type="entry name" value="Annexin"/>
    <property type="match status" value="1"/>
</dbReference>
<evidence type="ECO:0000256" key="6">
    <source>
        <dbReference type="ARBA" id="ARBA00023302"/>
    </source>
</evidence>
<dbReference type="PROSITE" id="PS00223">
    <property type="entry name" value="ANNEXIN_1"/>
    <property type="match status" value="1"/>
</dbReference>
<dbReference type="SUPFAM" id="SSF47874">
    <property type="entry name" value="Annexin"/>
    <property type="match status" value="2"/>
</dbReference>
<dbReference type="GO" id="GO:0005509">
    <property type="term" value="F:calcium ion binding"/>
    <property type="evidence" value="ECO:0007669"/>
    <property type="project" value="InterPro"/>
</dbReference>
<dbReference type="SMART" id="SM00335">
    <property type="entry name" value="ANX"/>
    <property type="match status" value="5"/>
</dbReference>
<gene>
    <name evidence="8" type="ORF">ILUMI_08313</name>
</gene>
<keyword evidence="9" id="KW-1185">Reference proteome</keyword>
<dbReference type="Gene3D" id="1.10.220.10">
    <property type="entry name" value="Annexin"/>
    <property type="match status" value="5"/>
</dbReference>
<evidence type="ECO:0000313" key="8">
    <source>
        <dbReference type="EMBL" id="KAF2897862.1"/>
    </source>
</evidence>
<reference evidence="8" key="1">
    <citation type="submission" date="2019-08" db="EMBL/GenBank/DDBJ databases">
        <title>The genome of the North American firefly Photinus pyralis.</title>
        <authorList>
            <consortium name="Photinus pyralis genome working group"/>
            <person name="Fallon T.R."/>
            <person name="Sander Lower S.E."/>
            <person name="Weng J.-K."/>
        </authorList>
    </citation>
    <scope>NUCLEOTIDE SEQUENCE</scope>
    <source>
        <strain evidence="8">TRF0915ILg1</strain>
        <tissue evidence="8">Whole body</tissue>
    </source>
</reference>